<dbReference type="InterPro" id="IPR009061">
    <property type="entry name" value="DNA-bd_dom_put_sf"/>
</dbReference>
<evidence type="ECO:0000259" key="4">
    <source>
        <dbReference type="PROSITE" id="PS50937"/>
    </source>
</evidence>
<name>A0A937X5G3_9BACT</name>
<evidence type="ECO:0000256" key="1">
    <source>
        <dbReference type="ARBA" id="ARBA00023125"/>
    </source>
</evidence>
<dbReference type="Proteomes" id="UP000703893">
    <property type="component" value="Unassembled WGS sequence"/>
</dbReference>
<reference evidence="5 6" key="1">
    <citation type="submission" date="2019-03" db="EMBL/GenBank/DDBJ databases">
        <title>Lake Tanganyika Metagenome-Assembled Genomes (MAGs).</title>
        <authorList>
            <person name="Tran P."/>
        </authorList>
    </citation>
    <scope>NUCLEOTIDE SEQUENCE [LARGE SCALE GENOMIC DNA]</scope>
    <source>
        <strain evidence="5">K_DeepCast_65m_m2_236</strain>
    </source>
</reference>
<dbReference type="SMART" id="SM00422">
    <property type="entry name" value="HTH_MERR"/>
    <property type="match status" value="1"/>
</dbReference>
<feature type="coiled-coil region" evidence="2">
    <location>
        <begin position="54"/>
        <end position="99"/>
    </location>
</feature>
<dbReference type="GO" id="GO:0003700">
    <property type="term" value="F:DNA-binding transcription factor activity"/>
    <property type="evidence" value="ECO:0007669"/>
    <property type="project" value="InterPro"/>
</dbReference>
<dbReference type="PANTHER" id="PTHR30204">
    <property type="entry name" value="REDOX-CYCLING DRUG-SENSING TRANSCRIPTIONAL ACTIVATOR SOXR"/>
    <property type="match status" value="1"/>
</dbReference>
<dbReference type="Pfam" id="PF13411">
    <property type="entry name" value="MerR_1"/>
    <property type="match status" value="1"/>
</dbReference>
<gene>
    <name evidence="5" type="ORF">FJZ00_05225</name>
</gene>
<dbReference type="EMBL" id="VGJX01000242">
    <property type="protein sequence ID" value="MBM3274530.1"/>
    <property type="molecule type" value="Genomic_DNA"/>
</dbReference>
<evidence type="ECO:0000256" key="2">
    <source>
        <dbReference type="SAM" id="Coils"/>
    </source>
</evidence>
<dbReference type="AlphaFoldDB" id="A0A937X5G3"/>
<dbReference type="Gene3D" id="1.10.1660.10">
    <property type="match status" value="1"/>
</dbReference>
<organism evidence="5 6">
    <name type="scientific">Candidatus Tanganyikabacteria bacterium</name>
    <dbReference type="NCBI Taxonomy" id="2961651"/>
    <lineage>
        <taxon>Bacteria</taxon>
        <taxon>Bacillati</taxon>
        <taxon>Candidatus Sericytochromatia</taxon>
        <taxon>Candidatus Tanganyikabacteria</taxon>
    </lineage>
</organism>
<accession>A0A937X5G3</accession>
<dbReference type="GO" id="GO:0003677">
    <property type="term" value="F:DNA binding"/>
    <property type="evidence" value="ECO:0007669"/>
    <property type="project" value="UniProtKB-KW"/>
</dbReference>
<feature type="domain" description="HTH merR-type" evidence="4">
    <location>
        <begin position="1"/>
        <end position="57"/>
    </location>
</feature>
<dbReference type="InterPro" id="IPR047057">
    <property type="entry name" value="MerR_fam"/>
</dbReference>
<evidence type="ECO:0000313" key="6">
    <source>
        <dbReference type="Proteomes" id="UP000703893"/>
    </source>
</evidence>
<dbReference type="SUPFAM" id="SSF46955">
    <property type="entry name" value="Putative DNA-binding domain"/>
    <property type="match status" value="1"/>
</dbReference>
<sequence>MHPQTLRLYERRGLVCPKRHGKNRLYSQHDIERLIYIQSLTQELGINLAGVERIIRLQNELDQLKAHKEEEIRQISERILQLERMKKVREDEIADIKQKIVDQLADDATEEEASEAEESGSGVIAGRSRTDAAKRPSQRPRSLE</sequence>
<keyword evidence="1" id="KW-0238">DNA-binding</keyword>
<dbReference type="PROSITE" id="PS50937">
    <property type="entry name" value="HTH_MERR_2"/>
    <property type="match status" value="1"/>
</dbReference>
<feature type="compositionally biased region" description="Acidic residues" evidence="3">
    <location>
        <begin position="104"/>
        <end position="118"/>
    </location>
</feature>
<keyword evidence="2" id="KW-0175">Coiled coil</keyword>
<dbReference type="InterPro" id="IPR000551">
    <property type="entry name" value="MerR-type_HTH_dom"/>
</dbReference>
<protein>
    <submittedName>
        <fullName evidence="5">MerR family transcriptional regulator</fullName>
    </submittedName>
</protein>
<feature type="region of interest" description="Disordered" evidence="3">
    <location>
        <begin position="104"/>
        <end position="144"/>
    </location>
</feature>
<dbReference type="PANTHER" id="PTHR30204:SF58">
    <property type="entry name" value="HTH-TYPE TRANSCRIPTIONAL REGULATOR YFMP"/>
    <property type="match status" value="1"/>
</dbReference>
<evidence type="ECO:0000256" key="3">
    <source>
        <dbReference type="SAM" id="MobiDB-lite"/>
    </source>
</evidence>
<proteinExistence type="predicted"/>
<evidence type="ECO:0000313" key="5">
    <source>
        <dbReference type="EMBL" id="MBM3274530.1"/>
    </source>
</evidence>
<comment type="caution">
    <text evidence="5">The sequence shown here is derived from an EMBL/GenBank/DDBJ whole genome shotgun (WGS) entry which is preliminary data.</text>
</comment>